<sequence length="448" mass="51327">MANLIQDNKHLEERLDSYGSRLYKLENLDIPQQLAEVRRKKKRRHDSPKTPHGSPPPPPPPVGLSGTSGSSRDSKLSQVPPPPPLPPSTNQEGQSHVSTAPSSSKTAALAEYTAWTTFDTRFKPSLSSIPEDLHMDDDEAPDEQVHSFDNEDIMNDYIPKVNLMQDWWKPLSDDRPATPEPAWSIPSSDLPTDDMATFIYWYCKQQGITELKQKDLEGPAYEIVKVFHPNVIHLQYQMEECHKLLTDKVDDALIRYNVSKPLPPGGQPAYYPDVGLEQMVPDQIWIKEECKYDIAAMYERDFKYLYPSDFEDLQRVEDFQLGIESYQTQLNLTKPQWDATGFEYKHDFTIIEYPRAVTFRDKYEDQGIQGQQDESEFEHKVAVCSSLRSLKLKCTIESRGEHRSKTGPDRPRPDRTETELVQNSRPRTGPKCEDGNPARDNIKHALGR</sequence>
<comment type="caution">
    <text evidence="2">The sequence shown here is derived from an EMBL/GenBank/DDBJ whole genome shotgun (WGS) entry which is preliminary data.</text>
</comment>
<gene>
    <name evidence="2" type="ORF">Tci_018501</name>
</gene>
<name>A0A6L2KAN0_TANCI</name>
<dbReference type="AlphaFoldDB" id="A0A6L2KAN0"/>
<feature type="compositionally biased region" description="Basic and acidic residues" evidence="1">
    <location>
        <begin position="398"/>
        <end position="418"/>
    </location>
</feature>
<feature type="region of interest" description="Disordered" evidence="1">
    <location>
        <begin position="20"/>
        <end position="106"/>
    </location>
</feature>
<feature type="compositionally biased region" description="Polar residues" evidence="1">
    <location>
        <begin position="88"/>
        <end position="106"/>
    </location>
</feature>
<feature type="region of interest" description="Disordered" evidence="1">
    <location>
        <begin position="398"/>
        <end position="448"/>
    </location>
</feature>
<proteinExistence type="predicted"/>
<feature type="compositionally biased region" description="Basic and acidic residues" evidence="1">
    <location>
        <begin position="430"/>
        <end position="448"/>
    </location>
</feature>
<organism evidence="2">
    <name type="scientific">Tanacetum cinerariifolium</name>
    <name type="common">Dalmatian daisy</name>
    <name type="synonym">Chrysanthemum cinerariifolium</name>
    <dbReference type="NCBI Taxonomy" id="118510"/>
    <lineage>
        <taxon>Eukaryota</taxon>
        <taxon>Viridiplantae</taxon>
        <taxon>Streptophyta</taxon>
        <taxon>Embryophyta</taxon>
        <taxon>Tracheophyta</taxon>
        <taxon>Spermatophyta</taxon>
        <taxon>Magnoliopsida</taxon>
        <taxon>eudicotyledons</taxon>
        <taxon>Gunneridae</taxon>
        <taxon>Pentapetalae</taxon>
        <taxon>asterids</taxon>
        <taxon>campanulids</taxon>
        <taxon>Asterales</taxon>
        <taxon>Asteraceae</taxon>
        <taxon>Asteroideae</taxon>
        <taxon>Anthemideae</taxon>
        <taxon>Anthemidinae</taxon>
        <taxon>Tanacetum</taxon>
    </lineage>
</organism>
<accession>A0A6L2KAN0</accession>
<evidence type="ECO:0000313" key="2">
    <source>
        <dbReference type="EMBL" id="GEU46523.1"/>
    </source>
</evidence>
<feature type="compositionally biased region" description="Pro residues" evidence="1">
    <location>
        <begin position="53"/>
        <end position="62"/>
    </location>
</feature>
<dbReference type="EMBL" id="BKCJ010002137">
    <property type="protein sequence ID" value="GEU46523.1"/>
    <property type="molecule type" value="Genomic_DNA"/>
</dbReference>
<reference evidence="2" key="1">
    <citation type="journal article" date="2019" name="Sci. Rep.">
        <title>Draft genome of Tanacetum cinerariifolium, the natural source of mosquito coil.</title>
        <authorList>
            <person name="Yamashiro T."/>
            <person name="Shiraishi A."/>
            <person name="Satake H."/>
            <person name="Nakayama K."/>
        </authorList>
    </citation>
    <scope>NUCLEOTIDE SEQUENCE</scope>
</reference>
<protein>
    <submittedName>
        <fullName evidence="2">Uncharacterized protein</fullName>
    </submittedName>
</protein>
<evidence type="ECO:0000256" key="1">
    <source>
        <dbReference type="SAM" id="MobiDB-lite"/>
    </source>
</evidence>